<evidence type="ECO:0000313" key="1">
    <source>
        <dbReference type="EMBL" id="RUS32646.1"/>
    </source>
</evidence>
<organism evidence="1 2">
    <name type="scientific">Jimgerdemannia flammicorona</name>
    <dbReference type="NCBI Taxonomy" id="994334"/>
    <lineage>
        <taxon>Eukaryota</taxon>
        <taxon>Fungi</taxon>
        <taxon>Fungi incertae sedis</taxon>
        <taxon>Mucoromycota</taxon>
        <taxon>Mucoromycotina</taxon>
        <taxon>Endogonomycetes</taxon>
        <taxon>Endogonales</taxon>
        <taxon>Endogonaceae</taxon>
        <taxon>Jimgerdemannia</taxon>
    </lineage>
</organism>
<proteinExistence type="predicted"/>
<name>A0A433QS85_9FUNG</name>
<evidence type="ECO:0000313" key="2">
    <source>
        <dbReference type="Proteomes" id="UP000274822"/>
    </source>
</evidence>
<gene>
    <name evidence="1" type="ORF">BC938DRAFT_474756</name>
</gene>
<sequence length="132" mass="14545">MIEDPLGHTQLQDNVERAKRLFNGSNSPVVQLCDSLLQSTENDSNTPTQAVENYNRIHKTGLRLKEILICDKAESPPFADHYSVDLIGKHTVKLPVNGAGSITTGMLFGDTEIHCRSVNELGQEVVTNLMLT</sequence>
<keyword evidence="2" id="KW-1185">Reference proteome</keyword>
<accession>A0A433QS85</accession>
<dbReference type="AlphaFoldDB" id="A0A433QS85"/>
<protein>
    <submittedName>
        <fullName evidence="1">Uncharacterized protein</fullName>
    </submittedName>
</protein>
<comment type="caution">
    <text evidence="1">The sequence shown here is derived from an EMBL/GenBank/DDBJ whole genome shotgun (WGS) entry which is preliminary data.</text>
</comment>
<dbReference type="EMBL" id="RBNJ01001888">
    <property type="protein sequence ID" value="RUS32646.1"/>
    <property type="molecule type" value="Genomic_DNA"/>
</dbReference>
<reference evidence="1 2" key="1">
    <citation type="journal article" date="2018" name="New Phytol.">
        <title>Phylogenomics of Endogonaceae and evolution of mycorrhizas within Mucoromycota.</title>
        <authorList>
            <person name="Chang Y."/>
            <person name="Desiro A."/>
            <person name="Na H."/>
            <person name="Sandor L."/>
            <person name="Lipzen A."/>
            <person name="Clum A."/>
            <person name="Barry K."/>
            <person name="Grigoriev I.V."/>
            <person name="Martin F.M."/>
            <person name="Stajich J.E."/>
            <person name="Smith M.E."/>
            <person name="Bonito G."/>
            <person name="Spatafora J.W."/>
        </authorList>
    </citation>
    <scope>NUCLEOTIDE SEQUENCE [LARGE SCALE GENOMIC DNA]</scope>
    <source>
        <strain evidence="1 2">AD002</strain>
    </source>
</reference>
<dbReference type="Proteomes" id="UP000274822">
    <property type="component" value="Unassembled WGS sequence"/>
</dbReference>